<dbReference type="EMBL" id="UINC01181590">
    <property type="protein sequence ID" value="SVD91354.1"/>
    <property type="molecule type" value="Genomic_DNA"/>
</dbReference>
<dbReference type="AlphaFoldDB" id="A0A382Z769"/>
<name>A0A382Z769_9ZZZZ</name>
<sequence>NKYFSRLYDSTLFNNYDYTSAIKESTFELLME</sequence>
<evidence type="ECO:0000313" key="1">
    <source>
        <dbReference type="EMBL" id="SVD91354.1"/>
    </source>
</evidence>
<feature type="non-terminal residue" evidence="1">
    <location>
        <position position="1"/>
    </location>
</feature>
<reference evidence="1" key="1">
    <citation type="submission" date="2018-05" db="EMBL/GenBank/DDBJ databases">
        <authorList>
            <person name="Lanie J.A."/>
            <person name="Ng W.-L."/>
            <person name="Kazmierczak K.M."/>
            <person name="Andrzejewski T.M."/>
            <person name="Davidsen T.M."/>
            <person name="Wayne K.J."/>
            <person name="Tettelin H."/>
            <person name="Glass J.I."/>
            <person name="Rusch D."/>
            <person name="Podicherti R."/>
            <person name="Tsui H.-C.T."/>
            <person name="Winkler M.E."/>
        </authorList>
    </citation>
    <scope>NUCLEOTIDE SEQUENCE</scope>
</reference>
<gene>
    <name evidence="1" type="ORF">METZ01_LOCUS444208</name>
</gene>
<protein>
    <submittedName>
        <fullName evidence="1">Uncharacterized protein</fullName>
    </submittedName>
</protein>
<organism evidence="1">
    <name type="scientific">marine metagenome</name>
    <dbReference type="NCBI Taxonomy" id="408172"/>
    <lineage>
        <taxon>unclassified sequences</taxon>
        <taxon>metagenomes</taxon>
        <taxon>ecological metagenomes</taxon>
    </lineage>
</organism>
<accession>A0A382Z769</accession>
<proteinExistence type="predicted"/>